<reference evidence="2" key="1">
    <citation type="submission" date="2018-01" db="EMBL/GenBank/DDBJ databases">
        <title>An insight into the sialome of Amazonian anophelines.</title>
        <authorList>
            <person name="Ribeiro J.M."/>
            <person name="Scarpassa V."/>
            <person name="Calvo E."/>
        </authorList>
    </citation>
    <scope>NUCLEOTIDE SEQUENCE</scope>
</reference>
<accession>A0A2M4D595</accession>
<dbReference type="EMBL" id="GGFL01008549">
    <property type="protein sequence ID" value="MBW72727.1"/>
    <property type="molecule type" value="Transcribed_RNA"/>
</dbReference>
<evidence type="ECO:0000313" key="2">
    <source>
        <dbReference type="EMBL" id="MBW72727.1"/>
    </source>
</evidence>
<sequence length="100" mass="11291">MMMFYLCVMCMNAYRCTALGADNFQIRVPSNPLTNCCTIFGLHSYAQLRRISFQKDFPALQTGHARETDRSFSSRIDGESSAGHVVKWFSDVDVDEGVLI</sequence>
<keyword evidence="1" id="KW-0732">Signal</keyword>
<evidence type="ECO:0000256" key="1">
    <source>
        <dbReference type="SAM" id="SignalP"/>
    </source>
</evidence>
<name>A0A2M4D595_ANODA</name>
<protein>
    <submittedName>
        <fullName evidence="2">Putative secreted protein</fullName>
    </submittedName>
</protein>
<feature type="chain" id="PRO_5015005699" evidence="1">
    <location>
        <begin position="19"/>
        <end position="100"/>
    </location>
</feature>
<feature type="signal peptide" evidence="1">
    <location>
        <begin position="1"/>
        <end position="18"/>
    </location>
</feature>
<proteinExistence type="predicted"/>
<dbReference type="AlphaFoldDB" id="A0A2M4D595"/>
<organism evidence="2">
    <name type="scientific">Anopheles darlingi</name>
    <name type="common">Mosquito</name>
    <dbReference type="NCBI Taxonomy" id="43151"/>
    <lineage>
        <taxon>Eukaryota</taxon>
        <taxon>Metazoa</taxon>
        <taxon>Ecdysozoa</taxon>
        <taxon>Arthropoda</taxon>
        <taxon>Hexapoda</taxon>
        <taxon>Insecta</taxon>
        <taxon>Pterygota</taxon>
        <taxon>Neoptera</taxon>
        <taxon>Endopterygota</taxon>
        <taxon>Diptera</taxon>
        <taxon>Nematocera</taxon>
        <taxon>Culicoidea</taxon>
        <taxon>Culicidae</taxon>
        <taxon>Anophelinae</taxon>
        <taxon>Anopheles</taxon>
    </lineage>
</organism>